<dbReference type="Proteomes" id="UP000281372">
    <property type="component" value="Unassembled WGS sequence"/>
</dbReference>
<dbReference type="Pfam" id="PF01544">
    <property type="entry name" value="CorA"/>
    <property type="match status" value="1"/>
</dbReference>
<gene>
    <name evidence="13" type="ORF">ALQ64_04743</name>
</gene>
<evidence type="ECO:0000256" key="10">
    <source>
        <dbReference type="ARBA" id="ARBA00023136"/>
    </source>
</evidence>
<dbReference type="InterPro" id="IPR002523">
    <property type="entry name" value="MgTranspt_CorA/ZnTranspt_ZntB"/>
</dbReference>
<dbReference type="GO" id="GO:0015087">
    <property type="term" value="F:cobalt ion transmembrane transporter activity"/>
    <property type="evidence" value="ECO:0007669"/>
    <property type="project" value="TreeGrafter"/>
</dbReference>
<evidence type="ECO:0000256" key="7">
    <source>
        <dbReference type="ARBA" id="ARBA00022833"/>
    </source>
</evidence>
<comment type="subcellular location">
    <subcellularLocation>
        <location evidence="1">Cell membrane</location>
        <topology evidence="1">Multi-pass membrane protein</topology>
    </subcellularLocation>
</comment>
<dbReference type="GO" id="GO:0005886">
    <property type="term" value="C:plasma membrane"/>
    <property type="evidence" value="ECO:0007669"/>
    <property type="project" value="UniProtKB-SubCell"/>
</dbReference>
<evidence type="ECO:0000256" key="6">
    <source>
        <dbReference type="ARBA" id="ARBA00022692"/>
    </source>
</evidence>
<dbReference type="SUPFAM" id="SSF144083">
    <property type="entry name" value="Magnesium transport protein CorA, transmembrane region"/>
    <property type="match status" value="1"/>
</dbReference>
<feature type="region of interest" description="Disordered" evidence="11">
    <location>
        <begin position="1"/>
        <end position="54"/>
    </location>
</feature>
<evidence type="ECO:0000256" key="12">
    <source>
        <dbReference type="SAM" id="Phobius"/>
    </source>
</evidence>
<sequence>MGRPGDLRLRARCGHAGPDRSGRSGAGQLPQTLGKTRRGAARSAGDLRRRDLPPRRVPLRRQQWRYYFPLSSDDAGISEVSMFDEANAQWGLVHALVLDGKGGARFIARTELQELQLQPQESLWLHWDRSHPQTHGWLRTASGLSEFACDLLLEENTRPRMLPLPDQELLLFLRGVNLNPGAEPEDMVSVRIFAAAQRVISLRLRPLRATEELIDLLAQGKGPKNAAELILYLAQYLTDKVQDLVGELTESVDEEEEKTDADERYNPEHGKLLHIRRRAAGLRRFLGPQRDIYGQLSRIKLSWFADEDADYWNELNNSLTRYLEELELTRERVGLLLESEDRRLREHMNRTMYRFGIITGIFLPMSFLSGLLGINVGGIPGSDSSYGFLVACLLIVALAAGQWWLFRRLRWV</sequence>
<evidence type="ECO:0000256" key="4">
    <source>
        <dbReference type="ARBA" id="ARBA00022475"/>
    </source>
</evidence>
<proteinExistence type="inferred from homology"/>
<feature type="transmembrane region" description="Helical" evidence="12">
    <location>
        <begin position="352"/>
        <end position="374"/>
    </location>
</feature>
<dbReference type="Gene3D" id="1.20.58.340">
    <property type="entry name" value="Magnesium transport protein CorA, transmembrane region"/>
    <property type="match status" value="2"/>
</dbReference>
<keyword evidence="7" id="KW-0862">Zinc</keyword>
<dbReference type="InterPro" id="IPR045861">
    <property type="entry name" value="CorA_cytoplasmic_dom"/>
</dbReference>
<dbReference type="SUPFAM" id="SSF143865">
    <property type="entry name" value="CorA soluble domain-like"/>
    <property type="match status" value="1"/>
</dbReference>
<evidence type="ECO:0000256" key="3">
    <source>
        <dbReference type="ARBA" id="ARBA00022448"/>
    </source>
</evidence>
<keyword evidence="3" id="KW-0813">Transport</keyword>
<keyword evidence="10 12" id="KW-0472">Membrane</keyword>
<evidence type="ECO:0000256" key="2">
    <source>
        <dbReference type="ARBA" id="ARBA00009765"/>
    </source>
</evidence>
<dbReference type="PANTHER" id="PTHR46494">
    <property type="entry name" value="CORA FAMILY METAL ION TRANSPORTER (EUROFUNG)"/>
    <property type="match status" value="1"/>
</dbReference>
<comment type="caution">
    <text evidence="13">The sequence shown here is derived from an EMBL/GenBank/DDBJ whole genome shotgun (WGS) entry which is preliminary data.</text>
</comment>
<dbReference type="GO" id="GO:0000287">
    <property type="term" value="F:magnesium ion binding"/>
    <property type="evidence" value="ECO:0007669"/>
    <property type="project" value="TreeGrafter"/>
</dbReference>
<dbReference type="AlphaFoldDB" id="A0A3M3M6L5"/>
<feature type="compositionally biased region" description="Basic and acidic residues" evidence="11">
    <location>
        <begin position="45"/>
        <end position="54"/>
    </location>
</feature>
<evidence type="ECO:0000256" key="5">
    <source>
        <dbReference type="ARBA" id="ARBA00022519"/>
    </source>
</evidence>
<evidence type="ECO:0000256" key="9">
    <source>
        <dbReference type="ARBA" id="ARBA00023065"/>
    </source>
</evidence>
<evidence type="ECO:0000256" key="8">
    <source>
        <dbReference type="ARBA" id="ARBA00022989"/>
    </source>
</evidence>
<keyword evidence="4" id="KW-1003">Cell membrane</keyword>
<protein>
    <submittedName>
        <fullName evidence="13">CmaX protein</fullName>
    </submittedName>
</protein>
<comment type="similarity">
    <text evidence="2">Belongs to the CorA metal ion transporter (MIT) (TC 1.A.35) family.</text>
</comment>
<dbReference type="PANTHER" id="PTHR46494:SF3">
    <property type="entry name" value="ZINC TRANSPORT PROTEIN ZNTB"/>
    <property type="match status" value="1"/>
</dbReference>
<keyword evidence="8 12" id="KW-1133">Transmembrane helix</keyword>
<dbReference type="GO" id="GO:0050897">
    <property type="term" value="F:cobalt ion binding"/>
    <property type="evidence" value="ECO:0007669"/>
    <property type="project" value="TreeGrafter"/>
</dbReference>
<evidence type="ECO:0000313" key="13">
    <source>
        <dbReference type="EMBL" id="RMN42959.1"/>
    </source>
</evidence>
<keyword evidence="9" id="KW-0406">Ion transport</keyword>
<reference evidence="13 14" key="1">
    <citation type="submission" date="2018-08" db="EMBL/GenBank/DDBJ databases">
        <title>Recombination of ecologically and evolutionarily significant loci maintains genetic cohesion in the Pseudomonas syringae species complex.</title>
        <authorList>
            <person name="Dillon M."/>
            <person name="Thakur S."/>
            <person name="Almeida R.N.D."/>
            <person name="Weir B.S."/>
            <person name="Guttman D.S."/>
        </authorList>
    </citation>
    <scope>NUCLEOTIDE SEQUENCE [LARGE SCALE GENOMIC DNA]</scope>
    <source>
        <strain evidence="13 14">ICMP 2821</strain>
    </source>
</reference>
<dbReference type="CDD" id="cd12833">
    <property type="entry name" value="ZntB-like_1"/>
    <property type="match status" value="1"/>
</dbReference>
<dbReference type="GO" id="GO:0015095">
    <property type="term" value="F:magnesium ion transmembrane transporter activity"/>
    <property type="evidence" value="ECO:0007669"/>
    <property type="project" value="TreeGrafter"/>
</dbReference>
<dbReference type="EMBL" id="RBOW01000014">
    <property type="protein sequence ID" value="RMN42959.1"/>
    <property type="molecule type" value="Genomic_DNA"/>
</dbReference>
<feature type="transmembrane region" description="Helical" evidence="12">
    <location>
        <begin position="386"/>
        <end position="406"/>
    </location>
</feature>
<evidence type="ECO:0000256" key="11">
    <source>
        <dbReference type="SAM" id="MobiDB-lite"/>
    </source>
</evidence>
<dbReference type="Gene3D" id="3.30.460.20">
    <property type="entry name" value="CorA soluble domain-like"/>
    <property type="match status" value="1"/>
</dbReference>
<keyword evidence="5" id="KW-0997">Cell inner membrane</keyword>
<evidence type="ECO:0000256" key="1">
    <source>
        <dbReference type="ARBA" id="ARBA00004651"/>
    </source>
</evidence>
<evidence type="ECO:0000313" key="14">
    <source>
        <dbReference type="Proteomes" id="UP000281372"/>
    </source>
</evidence>
<keyword evidence="6 12" id="KW-0812">Transmembrane</keyword>
<name>A0A3M3M6L5_PSECA</name>
<dbReference type="InterPro" id="IPR045863">
    <property type="entry name" value="CorA_TM1_TM2"/>
</dbReference>
<organism evidence="13 14">
    <name type="scientific">Pseudomonas cannabina</name>
    <dbReference type="NCBI Taxonomy" id="86840"/>
    <lineage>
        <taxon>Bacteria</taxon>
        <taxon>Pseudomonadati</taxon>
        <taxon>Pseudomonadota</taxon>
        <taxon>Gammaproteobacteria</taxon>
        <taxon>Pseudomonadales</taxon>
        <taxon>Pseudomonadaceae</taxon>
        <taxon>Pseudomonas</taxon>
    </lineage>
</organism>
<accession>A0A3M3M6L5</accession>